<evidence type="ECO:0000313" key="2">
    <source>
        <dbReference type="EMBL" id="NKY87390.1"/>
    </source>
</evidence>
<dbReference type="AlphaFoldDB" id="A0A7X6LZA1"/>
<proteinExistence type="predicted"/>
<organism evidence="2 3">
    <name type="scientific">Nocardia veterana</name>
    <dbReference type="NCBI Taxonomy" id="132249"/>
    <lineage>
        <taxon>Bacteria</taxon>
        <taxon>Bacillati</taxon>
        <taxon>Actinomycetota</taxon>
        <taxon>Actinomycetes</taxon>
        <taxon>Mycobacteriales</taxon>
        <taxon>Nocardiaceae</taxon>
        <taxon>Nocardia</taxon>
    </lineage>
</organism>
<feature type="transmembrane region" description="Helical" evidence="1">
    <location>
        <begin position="93"/>
        <end position="113"/>
    </location>
</feature>
<name>A0A7X6LZA1_9NOCA</name>
<protein>
    <submittedName>
        <fullName evidence="2">FUSC family protein</fullName>
    </submittedName>
</protein>
<feature type="transmembrane region" description="Helical" evidence="1">
    <location>
        <begin position="53"/>
        <end position="86"/>
    </location>
</feature>
<evidence type="ECO:0000313" key="3">
    <source>
        <dbReference type="Proteomes" id="UP000523447"/>
    </source>
</evidence>
<keyword evidence="1" id="KW-1133">Transmembrane helix</keyword>
<keyword evidence="1" id="KW-0472">Membrane</keyword>
<sequence length="341" mass="37414">MVQAAKMAVAAVAAWLLARAVIPAAQSFMAPYAAVFLMTTTVYRSFTSAVQQTLALLAGLAIAYLTSLAVPLPVVALGVAVFIGMVLGQWHRFGTSGIWTGVTALLMICYGKADDLRYLAYWMAEILLGSAIGVAVNMLVLPPMHLRRTHEAVDALAGELRDLLRAISDGLREQCDEATTASWLRQARLLDATVRRADEALGQGRESLRWNPRWLVRRRRDRDWHPGLTESPLRTLTEVSEQVKRMAEALSTGSGYDEFRRDFAGRFGELTAILADAVSCLDSTHAQPEQVESYLSRLRSAHADLSVLIRDTPARRVPRHAEHAALLSVVRSLRALGASVE</sequence>
<dbReference type="EMBL" id="JAAXPE010000017">
    <property type="protein sequence ID" value="NKY87390.1"/>
    <property type="molecule type" value="Genomic_DNA"/>
</dbReference>
<reference evidence="2 3" key="1">
    <citation type="submission" date="2020-04" db="EMBL/GenBank/DDBJ databases">
        <title>MicrobeNet Type strains.</title>
        <authorList>
            <person name="Nicholson A.C."/>
        </authorList>
    </citation>
    <scope>NUCLEOTIDE SEQUENCE [LARGE SCALE GENOMIC DNA]</scope>
    <source>
        <strain evidence="2 3">DSM 44445</strain>
    </source>
</reference>
<gene>
    <name evidence="2" type="ORF">HGA07_17350</name>
</gene>
<keyword evidence="3" id="KW-1185">Reference proteome</keyword>
<comment type="caution">
    <text evidence="2">The sequence shown here is derived from an EMBL/GenBank/DDBJ whole genome shotgun (WGS) entry which is preliminary data.</text>
</comment>
<evidence type="ECO:0000256" key="1">
    <source>
        <dbReference type="SAM" id="Phobius"/>
    </source>
</evidence>
<dbReference type="Proteomes" id="UP000523447">
    <property type="component" value="Unassembled WGS sequence"/>
</dbReference>
<accession>A0A7X6LZA1</accession>
<feature type="transmembrane region" description="Helical" evidence="1">
    <location>
        <begin position="119"/>
        <end position="141"/>
    </location>
</feature>
<keyword evidence="1" id="KW-0812">Transmembrane</keyword>